<dbReference type="InterPro" id="IPR005901">
    <property type="entry name" value="GLPGLI"/>
</dbReference>
<sequence length="323" mass="36073">MSLIIEPKNNNMKKQILLLSGITALLFSTVKAQKADSIRAKAIYAFTHIKDTTQRDKTVSEEMVLLLGSKTSAYLSMDKIRFDLQRKKDIEEQIKNSVPGKLSINIKANPKSVTNDEFYQYPADKKIIIKKKLVNNYLIEEPLPEINWNISSDTITISGLKCQKAIAHFKGRNYTAWFCPDLPFQSGPWKLNGLPGLILEAYDAKQEVVFKFQGFEKVHNTTPVNEEAESAIGGISISGKVKISGLSSAELLNSPTFYLPKGSIKTTQKEFDKLNEAMKKDPDGFINSSMAAEGRMTSGRRTTSKTTIITETENNPIELAEVK</sequence>
<dbReference type="OrthoDB" id="1440774at2"/>
<dbReference type="Proteomes" id="UP000094313">
    <property type="component" value="Chromosome"/>
</dbReference>
<gene>
    <name evidence="1" type="ORF">BFS30_02640</name>
</gene>
<accession>A0A1D7QBZ3</accession>
<dbReference type="NCBIfam" id="TIGR01200">
    <property type="entry name" value="GLPGLI"/>
    <property type="match status" value="1"/>
</dbReference>
<dbReference type="EMBL" id="CP017141">
    <property type="protein sequence ID" value="AOM76157.1"/>
    <property type="molecule type" value="Genomic_DNA"/>
</dbReference>
<organism evidence="1 2">
    <name type="scientific">Pedobacter steynii</name>
    <dbReference type="NCBI Taxonomy" id="430522"/>
    <lineage>
        <taxon>Bacteria</taxon>
        <taxon>Pseudomonadati</taxon>
        <taxon>Bacteroidota</taxon>
        <taxon>Sphingobacteriia</taxon>
        <taxon>Sphingobacteriales</taxon>
        <taxon>Sphingobacteriaceae</taxon>
        <taxon>Pedobacter</taxon>
    </lineage>
</organism>
<proteinExistence type="predicted"/>
<protein>
    <recommendedName>
        <fullName evidence="3">GLPGLI family protein</fullName>
    </recommendedName>
</protein>
<dbReference type="AlphaFoldDB" id="A0A1D7QBZ3"/>
<evidence type="ECO:0000313" key="1">
    <source>
        <dbReference type="EMBL" id="AOM76157.1"/>
    </source>
</evidence>
<dbReference type="KEGG" id="psty:BFS30_02640"/>
<evidence type="ECO:0008006" key="3">
    <source>
        <dbReference type="Google" id="ProtNLM"/>
    </source>
</evidence>
<reference evidence="1 2" key="1">
    <citation type="submission" date="2016-08" db="EMBL/GenBank/DDBJ databases">
        <authorList>
            <person name="Seilhamer J.J."/>
        </authorList>
    </citation>
    <scope>NUCLEOTIDE SEQUENCE [LARGE SCALE GENOMIC DNA]</scope>
    <source>
        <strain evidence="1 2">DX4</strain>
    </source>
</reference>
<dbReference type="Pfam" id="PF09697">
    <property type="entry name" value="Porph_ging"/>
    <property type="match status" value="1"/>
</dbReference>
<name>A0A1D7QBZ3_9SPHI</name>
<keyword evidence="2" id="KW-1185">Reference proteome</keyword>
<evidence type="ECO:0000313" key="2">
    <source>
        <dbReference type="Proteomes" id="UP000094313"/>
    </source>
</evidence>